<dbReference type="eggNOG" id="COG0456">
    <property type="taxonomic scope" value="Bacteria"/>
</dbReference>
<dbReference type="EMBL" id="DS999411">
    <property type="protein sequence ID" value="EED35984.1"/>
    <property type="molecule type" value="Genomic_DNA"/>
</dbReference>
<dbReference type="Proteomes" id="UP000004699">
    <property type="component" value="Unassembled WGS sequence"/>
</dbReference>
<dbReference type="CDD" id="cd04301">
    <property type="entry name" value="NAT_SF"/>
    <property type="match status" value="1"/>
</dbReference>
<keyword evidence="2" id="KW-0808">Transferase</keyword>
<dbReference type="SUPFAM" id="SSF55729">
    <property type="entry name" value="Acyl-CoA N-acyltransferases (Nat)"/>
    <property type="match status" value="1"/>
</dbReference>
<evidence type="ECO:0000259" key="1">
    <source>
        <dbReference type="PROSITE" id="PS51186"/>
    </source>
</evidence>
<name>B8KR34_9GAMM</name>
<organism evidence="2 3">
    <name type="scientific">Luminiphilus syltensis NOR5-1B</name>
    <dbReference type="NCBI Taxonomy" id="565045"/>
    <lineage>
        <taxon>Bacteria</taxon>
        <taxon>Pseudomonadati</taxon>
        <taxon>Pseudomonadota</taxon>
        <taxon>Gammaproteobacteria</taxon>
        <taxon>Cellvibrionales</taxon>
        <taxon>Halieaceae</taxon>
        <taxon>Luminiphilus</taxon>
    </lineage>
</organism>
<evidence type="ECO:0000313" key="2">
    <source>
        <dbReference type="EMBL" id="EED35984.1"/>
    </source>
</evidence>
<accession>B8KR34</accession>
<dbReference type="HOGENOM" id="CLU_2479632_0_0_6"/>
<dbReference type="STRING" id="565045.NOR51B_1932"/>
<dbReference type="InterPro" id="IPR000182">
    <property type="entry name" value="GNAT_dom"/>
</dbReference>
<dbReference type="Pfam" id="PF00583">
    <property type="entry name" value="Acetyltransf_1"/>
    <property type="match status" value="1"/>
</dbReference>
<dbReference type="GO" id="GO:0016747">
    <property type="term" value="F:acyltransferase activity, transferring groups other than amino-acyl groups"/>
    <property type="evidence" value="ECO:0007669"/>
    <property type="project" value="InterPro"/>
</dbReference>
<gene>
    <name evidence="2" type="ORF">NOR51B_1932</name>
</gene>
<dbReference type="Gene3D" id="3.40.630.30">
    <property type="match status" value="1"/>
</dbReference>
<reference evidence="3" key="1">
    <citation type="journal article" date="2013" name="BMC Microbiol.">
        <title>Taxonomy and evolution of bacteriochlorophyll a-containing members of the OM60/NOR5 clade of marine gammaproteobacteria: description of Luminiphilus syltensis gen. nov., sp. nov., reclassification of Haliea rubra as Pseudohaliea rubra gen. nov., comb. nov., and emendation of Chromatocurvus halotolerans.</title>
        <authorList>
            <person name="Spring S."/>
            <person name="Riedel T."/>
            <person name="Sproer C."/>
            <person name="Yan S."/>
            <person name="Harder J."/>
            <person name="Fuchs B.M."/>
        </authorList>
    </citation>
    <scope>NUCLEOTIDE SEQUENCE [LARGE SCALE GENOMIC DNA]</scope>
    <source>
        <strain evidence="3">NOR51-B</strain>
    </source>
</reference>
<sequence length="87" mass="10268">MVGFFVVEHKRNQEIYWHLTAINPRWQGRGYGYRAWLAMLRHHQMAGYRSVTTTISAGNSRVLNLYAKLGFRFIAPEKTFHWVNELA</sequence>
<evidence type="ECO:0000313" key="3">
    <source>
        <dbReference type="Proteomes" id="UP000004699"/>
    </source>
</evidence>
<protein>
    <submittedName>
        <fullName evidence="2">Acetyltransferase, GNAT family</fullName>
    </submittedName>
</protein>
<keyword evidence="3" id="KW-1185">Reference proteome</keyword>
<proteinExistence type="predicted"/>
<dbReference type="InterPro" id="IPR016181">
    <property type="entry name" value="Acyl_CoA_acyltransferase"/>
</dbReference>
<feature type="domain" description="N-acetyltransferase" evidence="1">
    <location>
        <begin position="1"/>
        <end position="87"/>
    </location>
</feature>
<dbReference type="AlphaFoldDB" id="B8KR34"/>
<dbReference type="PROSITE" id="PS51186">
    <property type="entry name" value="GNAT"/>
    <property type="match status" value="1"/>
</dbReference>